<keyword evidence="2" id="KW-1185">Reference proteome</keyword>
<dbReference type="PANTHER" id="PTHR46890:SF48">
    <property type="entry name" value="RNA-DIRECTED DNA POLYMERASE"/>
    <property type="match status" value="1"/>
</dbReference>
<dbReference type="PANTHER" id="PTHR46890">
    <property type="entry name" value="NON-LTR RETROLELEMENT REVERSE TRANSCRIPTASE-LIKE PROTEIN-RELATED"/>
    <property type="match status" value="1"/>
</dbReference>
<protein>
    <submittedName>
        <fullName evidence="1">Uncharacterized protein</fullName>
    </submittedName>
</protein>
<reference evidence="1 2" key="1">
    <citation type="journal article" date="2019" name="G3 (Bethesda)">
        <title>Sequencing of a Wild Apple (Malus baccata) Genome Unravels the Differences Between Cultivated and Wild Apple Species Regarding Disease Resistance and Cold Tolerance.</title>
        <authorList>
            <person name="Chen X."/>
        </authorList>
    </citation>
    <scope>NUCLEOTIDE SEQUENCE [LARGE SCALE GENOMIC DNA]</scope>
    <source>
        <strain evidence="2">cv. Shandingzi</strain>
        <tissue evidence="1">Leaves</tissue>
    </source>
</reference>
<evidence type="ECO:0000313" key="1">
    <source>
        <dbReference type="EMBL" id="TQD82063.1"/>
    </source>
</evidence>
<evidence type="ECO:0000313" key="2">
    <source>
        <dbReference type="Proteomes" id="UP000315295"/>
    </source>
</evidence>
<gene>
    <name evidence="1" type="ORF">C1H46_032372</name>
</gene>
<dbReference type="AlphaFoldDB" id="A0A540L6F9"/>
<accession>A0A540L6F9</accession>
<sequence length="143" mass="16205">MQPSTSPGLNGLPPLFFQKSWAIVEDYVTYAILSFLNSGNLLKKVNYTYITLISKVKTPKDMTQLRPISLCNVLFKIASKVIVNCLKPLLQHVISHHQSVIVPDPQISDNIILATELSHFMFKRRRGKKGFLSLKLNMSKAYD</sequence>
<dbReference type="InterPro" id="IPR052343">
    <property type="entry name" value="Retrotransposon-Effector_Assoc"/>
</dbReference>
<organism evidence="1 2">
    <name type="scientific">Malus baccata</name>
    <name type="common">Siberian crab apple</name>
    <name type="synonym">Pyrus baccata</name>
    <dbReference type="NCBI Taxonomy" id="106549"/>
    <lineage>
        <taxon>Eukaryota</taxon>
        <taxon>Viridiplantae</taxon>
        <taxon>Streptophyta</taxon>
        <taxon>Embryophyta</taxon>
        <taxon>Tracheophyta</taxon>
        <taxon>Spermatophyta</taxon>
        <taxon>Magnoliopsida</taxon>
        <taxon>eudicotyledons</taxon>
        <taxon>Gunneridae</taxon>
        <taxon>Pentapetalae</taxon>
        <taxon>rosids</taxon>
        <taxon>fabids</taxon>
        <taxon>Rosales</taxon>
        <taxon>Rosaceae</taxon>
        <taxon>Amygdaloideae</taxon>
        <taxon>Maleae</taxon>
        <taxon>Malus</taxon>
    </lineage>
</organism>
<name>A0A540L6F9_MALBA</name>
<dbReference type="EMBL" id="VIEB01000740">
    <property type="protein sequence ID" value="TQD82063.1"/>
    <property type="molecule type" value="Genomic_DNA"/>
</dbReference>
<dbReference type="Proteomes" id="UP000315295">
    <property type="component" value="Unassembled WGS sequence"/>
</dbReference>
<proteinExistence type="predicted"/>
<comment type="caution">
    <text evidence="1">The sequence shown here is derived from an EMBL/GenBank/DDBJ whole genome shotgun (WGS) entry which is preliminary data.</text>
</comment>
<dbReference type="STRING" id="106549.A0A540L6F9"/>